<dbReference type="OrthoDB" id="2441813at2759"/>
<evidence type="ECO:0000313" key="4">
    <source>
        <dbReference type="Proteomes" id="UP001152795"/>
    </source>
</evidence>
<protein>
    <submittedName>
        <fullName evidence="3">Uncharacterized protein</fullName>
    </submittedName>
</protein>
<evidence type="ECO:0000259" key="2">
    <source>
        <dbReference type="Pfam" id="PF21788"/>
    </source>
</evidence>
<feature type="domain" description="Transposable element P transposase-like GTP-binding insertion" evidence="2">
    <location>
        <begin position="231"/>
        <end position="279"/>
    </location>
</feature>
<dbReference type="InterPro" id="IPR048366">
    <property type="entry name" value="TNP-like_GBD"/>
</dbReference>
<organism evidence="3 4">
    <name type="scientific">Paramuricea clavata</name>
    <name type="common">Red gorgonian</name>
    <name type="synonym">Violescent sea-whip</name>
    <dbReference type="NCBI Taxonomy" id="317549"/>
    <lineage>
        <taxon>Eukaryota</taxon>
        <taxon>Metazoa</taxon>
        <taxon>Cnidaria</taxon>
        <taxon>Anthozoa</taxon>
        <taxon>Octocorallia</taxon>
        <taxon>Malacalcyonacea</taxon>
        <taxon>Plexauridae</taxon>
        <taxon>Paramuricea</taxon>
    </lineage>
</organism>
<keyword evidence="4" id="KW-1185">Reference proteome</keyword>
<accession>A0A7D9DW41</accession>
<name>A0A7D9DW41_PARCT</name>
<dbReference type="Pfam" id="PF21787">
    <property type="entry name" value="TNP-like_RNaseH_N"/>
    <property type="match status" value="1"/>
</dbReference>
<dbReference type="Pfam" id="PF21788">
    <property type="entry name" value="TNP-like_GBD"/>
    <property type="match status" value="1"/>
</dbReference>
<dbReference type="Proteomes" id="UP001152795">
    <property type="component" value="Unassembled WGS sequence"/>
</dbReference>
<sequence>MRDSGFIKLPSERTLRDYTHWTKVSSGFQPSSFERLLVDIRYHQLADWQKYVVLLHDEVKIKSDLVFCKHTGELIGFANLGEINNALIDFQKQLEDECTNGKPDIASYTCLFSCSESLGDYWFKGDRQYTCDGESSNRKFIKMHKPYKSAKEIEIHKTRNIYSPEERDLFFISDVPHLIKTVRNNWENSGWNKKTRELWDEINLAAQVYIAFVDNFIAYFKDTFTIVSIISSFCSEVLSTSVANARQSFYDQKLQGTVEFIKMFDKFFDCMNTRSLTEASRNRKPDLAPYTSPDDSRLKVFA</sequence>
<evidence type="ECO:0000313" key="3">
    <source>
        <dbReference type="EMBL" id="CAB3995756.1"/>
    </source>
</evidence>
<comment type="caution">
    <text evidence="3">The sequence shown here is derived from an EMBL/GenBank/DDBJ whole genome shotgun (WGS) entry which is preliminary data.</text>
</comment>
<reference evidence="3" key="1">
    <citation type="submission" date="2020-04" db="EMBL/GenBank/DDBJ databases">
        <authorList>
            <person name="Alioto T."/>
            <person name="Alioto T."/>
            <person name="Gomez Garrido J."/>
        </authorList>
    </citation>
    <scope>NUCLEOTIDE SEQUENCE</scope>
    <source>
        <strain evidence="3">A484AB</strain>
    </source>
</reference>
<feature type="domain" description="Transposable element P transposase-like RNase H" evidence="1">
    <location>
        <begin position="25"/>
        <end position="84"/>
    </location>
</feature>
<proteinExistence type="predicted"/>
<dbReference type="InterPro" id="IPR048365">
    <property type="entry name" value="TNP-like_RNaseH_N"/>
</dbReference>
<dbReference type="AlphaFoldDB" id="A0A7D9DW41"/>
<evidence type="ECO:0000259" key="1">
    <source>
        <dbReference type="Pfam" id="PF21787"/>
    </source>
</evidence>
<dbReference type="EMBL" id="CACRXK020002725">
    <property type="protein sequence ID" value="CAB3995756.1"/>
    <property type="molecule type" value="Genomic_DNA"/>
</dbReference>
<gene>
    <name evidence="3" type="ORF">PACLA_8A055960</name>
</gene>